<accession>A0ABT4QBH8</accession>
<dbReference type="Proteomes" id="UP001527882">
    <property type="component" value="Unassembled WGS sequence"/>
</dbReference>
<dbReference type="PANTHER" id="PTHR43155:SF2">
    <property type="entry name" value="CYCLIC DI-GMP PHOSPHODIESTERASE PA4108"/>
    <property type="match status" value="1"/>
</dbReference>
<dbReference type="SUPFAM" id="SSF109604">
    <property type="entry name" value="HD-domain/PDEase-like"/>
    <property type="match status" value="1"/>
</dbReference>
<dbReference type="InterPro" id="IPR003607">
    <property type="entry name" value="HD/PDEase_dom"/>
</dbReference>
<dbReference type="Pfam" id="PF13487">
    <property type="entry name" value="HD_5"/>
    <property type="match status" value="1"/>
</dbReference>
<comment type="caution">
    <text evidence="2">The sequence shown here is derived from an EMBL/GenBank/DDBJ whole genome shotgun (WGS) entry which is preliminary data.</text>
</comment>
<reference evidence="2 3" key="1">
    <citation type="submission" date="2022-12" db="EMBL/GenBank/DDBJ databases">
        <title>Draft genome sequence of Paenibacillus sp. dW9.</title>
        <authorList>
            <person name="Choi E.-W."/>
            <person name="Kim D.-U."/>
        </authorList>
    </citation>
    <scope>NUCLEOTIDE SEQUENCE [LARGE SCALE GENOMIC DNA]</scope>
    <source>
        <strain evidence="3">dW9</strain>
    </source>
</reference>
<evidence type="ECO:0000313" key="2">
    <source>
        <dbReference type="EMBL" id="MCZ8514131.1"/>
    </source>
</evidence>
<dbReference type="RefSeq" id="WP_269882648.1">
    <property type="nucleotide sequence ID" value="NZ_JAQAGZ010000010.1"/>
</dbReference>
<dbReference type="InterPro" id="IPR037522">
    <property type="entry name" value="HD_GYP_dom"/>
</dbReference>
<evidence type="ECO:0000259" key="1">
    <source>
        <dbReference type="PROSITE" id="PS51832"/>
    </source>
</evidence>
<organism evidence="2 3">
    <name type="scientific">Paenibacillus gyeongsangnamensis</name>
    <dbReference type="NCBI Taxonomy" id="3388067"/>
    <lineage>
        <taxon>Bacteria</taxon>
        <taxon>Bacillati</taxon>
        <taxon>Bacillota</taxon>
        <taxon>Bacilli</taxon>
        <taxon>Bacillales</taxon>
        <taxon>Paenibacillaceae</taxon>
        <taxon>Paenibacillus</taxon>
    </lineage>
</organism>
<dbReference type="CDD" id="cd00077">
    <property type="entry name" value="HDc"/>
    <property type="match status" value="1"/>
</dbReference>
<name>A0ABT4QBH8_9BACL</name>
<dbReference type="Gene3D" id="1.10.3210.10">
    <property type="entry name" value="Hypothetical protein af1432"/>
    <property type="match status" value="1"/>
</dbReference>
<dbReference type="PANTHER" id="PTHR43155">
    <property type="entry name" value="CYCLIC DI-GMP PHOSPHODIESTERASE PA4108-RELATED"/>
    <property type="match status" value="1"/>
</dbReference>
<evidence type="ECO:0000313" key="3">
    <source>
        <dbReference type="Proteomes" id="UP001527882"/>
    </source>
</evidence>
<dbReference type="PROSITE" id="PS51832">
    <property type="entry name" value="HD_GYP"/>
    <property type="match status" value="1"/>
</dbReference>
<dbReference type="EMBL" id="JAQAGZ010000010">
    <property type="protein sequence ID" value="MCZ8514131.1"/>
    <property type="molecule type" value="Genomic_DNA"/>
</dbReference>
<sequence length="372" mass="41916">MRLLPIPSVRPGMRLGKAIVSDEGKTLLGDGMELTQGLIHKLRQLGYHQLYVVDPRTEDIVTHEPLRDETLRFVRTNLIGLFQQLQRGGLATPADRKRFSATAERSIQLIMEDLNDRYSPDEDTVMLLHSNRRHFTMVEHFFHNALNVCVYAARIAMLEHYDEENTVAFSMGALLHDIGNTQISPALLQKASALSPLEYAEIQKHTEFGYRLLKDLPGVPPLSAFCALQHHEKIDGTGYPDALTGPDIHPFALWVGMLDAYDAMTNPRPYRPAISPDHALELLFTSAGTHYPKAQVEYFRNRVAIYPLGVSVRLSTGETGIVCKINLARHRPVVRVLTNPKGEDLCTPYEIDLSRHLHIMIHRVGEEALVHS</sequence>
<feature type="domain" description="HD-GYP" evidence="1">
    <location>
        <begin position="115"/>
        <end position="315"/>
    </location>
</feature>
<proteinExistence type="predicted"/>
<protein>
    <submittedName>
        <fullName evidence="2">HD domain-containing protein</fullName>
    </submittedName>
</protein>
<keyword evidence="3" id="KW-1185">Reference proteome</keyword>
<gene>
    <name evidence="2" type="ORF">O9H85_17200</name>
</gene>